<protein>
    <submittedName>
        <fullName evidence="2">DUF559 domain-containing protein</fullName>
    </submittedName>
</protein>
<gene>
    <name evidence="2" type="ORF">E3O44_08645</name>
</gene>
<evidence type="ECO:0000259" key="1">
    <source>
        <dbReference type="Pfam" id="PF04480"/>
    </source>
</evidence>
<dbReference type="Proteomes" id="UP000297608">
    <property type="component" value="Unassembled WGS sequence"/>
</dbReference>
<feature type="domain" description="DUF559" evidence="1">
    <location>
        <begin position="226"/>
        <end position="285"/>
    </location>
</feature>
<evidence type="ECO:0000313" key="2">
    <source>
        <dbReference type="EMBL" id="TFB87188.1"/>
    </source>
</evidence>
<reference evidence="2 3" key="1">
    <citation type="submission" date="2019-03" db="EMBL/GenBank/DDBJ databases">
        <title>Genomics of glacier-inhabiting Cryobacterium strains.</title>
        <authorList>
            <person name="Liu Q."/>
            <person name="Xin Y.-H."/>
        </authorList>
    </citation>
    <scope>NUCLEOTIDE SEQUENCE [LARGE SCALE GENOMIC DNA]</scope>
    <source>
        <strain evidence="2 3">MDB2-B</strain>
    </source>
</reference>
<evidence type="ECO:0000313" key="3">
    <source>
        <dbReference type="Proteomes" id="UP000297608"/>
    </source>
</evidence>
<dbReference type="EMBL" id="SOFG01000011">
    <property type="protein sequence ID" value="TFB87188.1"/>
    <property type="molecule type" value="Genomic_DNA"/>
</dbReference>
<dbReference type="Gene3D" id="3.40.960.10">
    <property type="entry name" value="VSR Endonuclease"/>
    <property type="match status" value="1"/>
</dbReference>
<accession>A0ABY2IC78</accession>
<keyword evidence="3" id="KW-1185">Reference proteome</keyword>
<sequence length="290" mass="32389">MPGVTDILTALEGVAQRRELIAHGVTGRQLSAAVNQRQAFRPRKGWYALPGTSNELIRAVRVGGRLGCVSAARHYGWAVAERSGLHVCVADNAARLRLPHDKRERMPAPIPRDVTLHWVEHPASRPESRLVTSRRETVLQLALCQSPELTVAALDSFLHLDPVGSLDLDVWLRELPDAALARLMECNRLCHSFLESIGRIRLANAGIRGRHQVRIAGVGRVDLLLADWLVIEWDGLEHHDNAAAHDEDCRRDAVLATQRRRCLRFSYNLVMHHWPLVLAAIQTTLAGNRP</sequence>
<dbReference type="Pfam" id="PF04480">
    <property type="entry name" value="DUF559"/>
    <property type="match status" value="1"/>
</dbReference>
<name>A0ABY2IC78_9MICO</name>
<proteinExistence type="predicted"/>
<organism evidence="2 3">
    <name type="scientific">Cryobacterium algoricola</name>
    <dbReference type="NCBI Taxonomy" id="1259183"/>
    <lineage>
        <taxon>Bacteria</taxon>
        <taxon>Bacillati</taxon>
        <taxon>Actinomycetota</taxon>
        <taxon>Actinomycetes</taxon>
        <taxon>Micrococcales</taxon>
        <taxon>Microbacteriaceae</taxon>
        <taxon>Cryobacterium</taxon>
    </lineage>
</organism>
<dbReference type="InterPro" id="IPR007569">
    <property type="entry name" value="DUF559"/>
</dbReference>
<comment type="caution">
    <text evidence="2">The sequence shown here is derived from an EMBL/GenBank/DDBJ whole genome shotgun (WGS) entry which is preliminary data.</text>
</comment>